<dbReference type="Proteomes" id="UP001528823">
    <property type="component" value="Unassembled WGS sequence"/>
</dbReference>
<feature type="region of interest" description="Disordered" evidence="7">
    <location>
        <begin position="1"/>
        <end position="43"/>
    </location>
</feature>
<feature type="compositionally biased region" description="Polar residues" evidence="7">
    <location>
        <begin position="16"/>
        <end position="25"/>
    </location>
</feature>
<dbReference type="PANTHER" id="PTHR21237">
    <property type="entry name" value="GRPE PROTEIN"/>
    <property type="match status" value="1"/>
</dbReference>
<keyword evidence="6" id="KW-0175">Coiled coil</keyword>
<proteinExistence type="inferred from homology"/>
<evidence type="ECO:0000256" key="3">
    <source>
        <dbReference type="HAMAP-Rule" id="MF_01151"/>
    </source>
</evidence>
<keyword evidence="3" id="KW-0963">Cytoplasm</keyword>
<dbReference type="NCBIfam" id="NF010749">
    <property type="entry name" value="PRK14151.1"/>
    <property type="match status" value="1"/>
</dbReference>
<comment type="similarity">
    <text evidence="1 3 5">Belongs to the GrpE family.</text>
</comment>
<evidence type="ECO:0000256" key="2">
    <source>
        <dbReference type="ARBA" id="ARBA00023186"/>
    </source>
</evidence>
<feature type="compositionally biased region" description="Polar residues" evidence="7">
    <location>
        <begin position="34"/>
        <end position="43"/>
    </location>
</feature>
<keyword evidence="9" id="KW-1185">Reference proteome</keyword>
<evidence type="ECO:0000313" key="8">
    <source>
        <dbReference type="EMBL" id="MDE1463276.1"/>
    </source>
</evidence>
<dbReference type="InterPro" id="IPR009012">
    <property type="entry name" value="GrpE_head"/>
</dbReference>
<protein>
    <recommendedName>
        <fullName evidence="3 4">Protein GrpE</fullName>
    </recommendedName>
    <alternativeName>
        <fullName evidence="3">HSP-70 cofactor</fullName>
    </alternativeName>
</protein>
<dbReference type="NCBIfam" id="NF010737">
    <property type="entry name" value="PRK14139.1"/>
    <property type="match status" value="1"/>
</dbReference>
<evidence type="ECO:0000313" key="9">
    <source>
        <dbReference type="Proteomes" id="UP001528823"/>
    </source>
</evidence>
<dbReference type="PRINTS" id="PR00773">
    <property type="entry name" value="GRPEPROTEIN"/>
</dbReference>
<dbReference type="Pfam" id="PF01025">
    <property type="entry name" value="GrpE"/>
    <property type="match status" value="1"/>
</dbReference>
<keyword evidence="3 4" id="KW-0346">Stress response</keyword>
<dbReference type="RefSeq" id="WP_274689616.1">
    <property type="nucleotide sequence ID" value="NZ_JAPMOU010000018.1"/>
</dbReference>
<keyword evidence="2 3" id="KW-0143">Chaperone</keyword>
<evidence type="ECO:0000256" key="7">
    <source>
        <dbReference type="SAM" id="MobiDB-lite"/>
    </source>
</evidence>
<dbReference type="NCBIfam" id="NF010748">
    <property type="entry name" value="PRK14150.1"/>
    <property type="match status" value="1"/>
</dbReference>
<dbReference type="SUPFAM" id="SSF51064">
    <property type="entry name" value="Head domain of nucleotide exchange factor GrpE"/>
    <property type="match status" value="1"/>
</dbReference>
<reference evidence="8 9" key="1">
    <citation type="submission" date="2022-11" db="EMBL/GenBank/DDBJ databases">
        <title>Spartinivicinus poritis sp. nov., isolated from scleractinian coral Porites lutea.</title>
        <authorList>
            <person name="Zhang G."/>
            <person name="Cai L."/>
            <person name="Wei Q."/>
        </authorList>
    </citation>
    <scope>NUCLEOTIDE SEQUENCE [LARGE SCALE GENOMIC DNA]</scope>
    <source>
        <strain evidence="8 9">A2-2</strain>
    </source>
</reference>
<dbReference type="HAMAP" id="MF_01151">
    <property type="entry name" value="GrpE"/>
    <property type="match status" value="1"/>
</dbReference>
<gene>
    <name evidence="3 8" type="primary">grpE</name>
    <name evidence="8" type="ORF">ORQ98_15035</name>
</gene>
<dbReference type="InterPro" id="IPR013805">
    <property type="entry name" value="GrpE_CC"/>
</dbReference>
<dbReference type="PROSITE" id="PS01071">
    <property type="entry name" value="GRPE"/>
    <property type="match status" value="1"/>
</dbReference>
<feature type="coiled-coil region" evidence="6">
    <location>
        <begin position="45"/>
        <end position="89"/>
    </location>
</feature>
<dbReference type="NCBIfam" id="NF010738">
    <property type="entry name" value="PRK14140.1"/>
    <property type="match status" value="1"/>
</dbReference>
<comment type="function">
    <text evidence="3 4">Participates actively in the response to hyperosmotic and heat shock by preventing the aggregation of stress-denatured proteins, in association with DnaK and GrpE. It is the nucleotide exchange factor for DnaK and may function as a thermosensor. Unfolded proteins bind initially to DnaJ; upon interaction with the DnaJ-bound protein, DnaK hydrolyzes its bound ATP, resulting in the formation of a stable complex. GrpE releases ADP from DnaK; ATP binding to DnaK triggers the release of the substrate protein, thus completing the reaction cycle. Several rounds of ATP-dependent interactions between DnaJ, DnaK and GrpE are required for fully efficient folding.</text>
</comment>
<comment type="caution">
    <text evidence="8">The sequence shown here is derived from an EMBL/GenBank/DDBJ whole genome shotgun (WGS) entry which is preliminary data.</text>
</comment>
<dbReference type="SUPFAM" id="SSF58014">
    <property type="entry name" value="Coiled-coil domain of nucleotide exchange factor GrpE"/>
    <property type="match status" value="1"/>
</dbReference>
<organism evidence="8 9">
    <name type="scientific">Spartinivicinus poritis</name>
    <dbReference type="NCBI Taxonomy" id="2994640"/>
    <lineage>
        <taxon>Bacteria</taxon>
        <taxon>Pseudomonadati</taxon>
        <taxon>Pseudomonadota</taxon>
        <taxon>Gammaproteobacteria</taxon>
        <taxon>Oceanospirillales</taxon>
        <taxon>Zooshikellaceae</taxon>
        <taxon>Spartinivicinus</taxon>
    </lineage>
</organism>
<accession>A0ABT5UBB7</accession>
<dbReference type="Gene3D" id="3.90.20.20">
    <property type="match status" value="1"/>
</dbReference>
<dbReference type="CDD" id="cd00446">
    <property type="entry name" value="GrpE"/>
    <property type="match status" value="1"/>
</dbReference>
<dbReference type="PANTHER" id="PTHR21237:SF23">
    <property type="entry name" value="GRPE PROTEIN HOMOLOG, MITOCHONDRIAL"/>
    <property type="match status" value="1"/>
</dbReference>
<comment type="subcellular location">
    <subcellularLocation>
        <location evidence="3">Cytoplasm</location>
    </subcellularLocation>
</comment>
<evidence type="ECO:0000256" key="6">
    <source>
        <dbReference type="SAM" id="Coils"/>
    </source>
</evidence>
<comment type="subunit">
    <text evidence="3">Homodimer.</text>
</comment>
<evidence type="ECO:0000256" key="4">
    <source>
        <dbReference type="RuleBase" id="RU000639"/>
    </source>
</evidence>
<dbReference type="EMBL" id="JAPMOU010000018">
    <property type="protein sequence ID" value="MDE1463276.1"/>
    <property type="molecule type" value="Genomic_DNA"/>
</dbReference>
<dbReference type="InterPro" id="IPR000740">
    <property type="entry name" value="GrpE"/>
</dbReference>
<sequence length="212" mass="23262">MSEEKSVPNEQEEVANNDQVNTQQAEELGAGSDEISSLDEQTQDAASLEILQQQLDAALAEAKEAKDQVLRAQAEMQNVQRRAKQDVEKAHKFALDKFSNELLPVVDSLERALETAAPTGEEASKAMHEGIELTLKMFLDVLKKFNVEQLDPVGEPFDPQFHEAMAMQESQDAEPGTVLAAIQKGYTLNGRLVRPAMVVVSKASATKIDEKA</sequence>
<evidence type="ECO:0000256" key="5">
    <source>
        <dbReference type="RuleBase" id="RU004478"/>
    </source>
</evidence>
<evidence type="ECO:0000256" key="1">
    <source>
        <dbReference type="ARBA" id="ARBA00009054"/>
    </source>
</evidence>
<dbReference type="Gene3D" id="2.30.22.10">
    <property type="entry name" value="Head domain of nucleotide exchange factor GrpE"/>
    <property type="match status" value="1"/>
</dbReference>
<name>A0ABT5UBB7_9GAMM</name>